<dbReference type="AlphaFoldDB" id="S2Z6D9"/>
<reference evidence="1 2" key="1">
    <citation type="submission" date="2013-05" db="EMBL/GenBank/DDBJ databases">
        <title>The Genome Sequence of Corynebacterium pyruviciproducens 1773O (ATCC BAA-1742).</title>
        <authorList>
            <consortium name="The Broad Institute Genomics Platform"/>
            <person name="Earl A."/>
            <person name="Ward D."/>
            <person name="Feldgarden M."/>
            <person name="Gevers D."/>
            <person name="Tong J."/>
            <person name="Walker B."/>
            <person name="Young S."/>
            <person name="Zeng Q."/>
            <person name="Gargeya S."/>
            <person name="Fitzgerald M."/>
            <person name="Haas B."/>
            <person name="Abouelleil A."/>
            <person name="Allen A.W."/>
            <person name="Alvarado L."/>
            <person name="Arachchi H.M."/>
            <person name="Berlin A.M."/>
            <person name="Chapman S.B."/>
            <person name="Gainer-Dewar J."/>
            <person name="Goldberg J."/>
            <person name="Griggs A."/>
            <person name="Gujja S."/>
            <person name="Hansen M."/>
            <person name="Howarth C."/>
            <person name="Imamovic A."/>
            <person name="Ireland A."/>
            <person name="Larimer J."/>
            <person name="McCowan C."/>
            <person name="Murphy C."/>
            <person name="Pearson M."/>
            <person name="Poon T.W."/>
            <person name="Priest M."/>
            <person name="Roberts A."/>
            <person name="Saif S."/>
            <person name="Shea T."/>
            <person name="Sisk P."/>
            <person name="Sykes S."/>
            <person name="Wortman J."/>
            <person name="Nusbaum C."/>
            <person name="Birren B."/>
        </authorList>
    </citation>
    <scope>NUCLEOTIDE SEQUENCE [LARGE SCALE GENOMIC DNA]</scope>
    <source>
        <strain evidence="1 2">ATCC BAA-1742</strain>
    </source>
</reference>
<keyword evidence="2" id="KW-1185">Reference proteome</keyword>
<accession>S2Z6D9</accession>
<dbReference type="EMBL" id="ATBY01000012">
    <property type="protein sequence ID" value="EPD69780.1"/>
    <property type="molecule type" value="Genomic_DNA"/>
</dbReference>
<dbReference type="Proteomes" id="UP000014408">
    <property type="component" value="Unassembled WGS sequence"/>
</dbReference>
<comment type="caution">
    <text evidence="1">The sequence shown here is derived from an EMBL/GenBank/DDBJ whole genome shotgun (WGS) entry which is preliminary data.</text>
</comment>
<gene>
    <name evidence="1" type="ORF">HMPREF1219_01112</name>
</gene>
<evidence type="ECO:0000313" key="2">
    <source>
        <dbReference type="Proteomes" id="UP000014408"/>
    </source>
</evidence>
<dbReference type="HOGENOM" id="CLU_3006552_0_0_11"/>
<protein>
    <submittedName>
        <fullName evidence="1">Uncharacterized protein</fullName>
    </submittedName>
</protein>
<dbReference type="STRING" id="1125779.HMPREF1219_01112"/>
<organism evidence="1 2">
    <name type="scientific">Corynebacterium pyruviciproducens ATCC BAA-1742</name>
    <dbReference type="NCBI Taxonomy" id="1125779"/>
    <lineage>
        <taxon>Bacteria</taxon>
        <taxon>Bacillati</taxon>
        <taxon>Actinomycetota</taxon>
        <taxon>Actinomycetes</taxon>
        <taxon>Mycobacteriales</taxon>
        <taxon>Corynebacteriaceae</taxon>
        <taxon>Corynebacterium</taxon>
    </lineage>
</organism>
<sequence>MDSHFIIHQVDPQVRRAAVAQRREEEILSALEHQFEVNQERVLTDQIATYWFPFDS</sequence>
<name>S2Z6D9_9CORY</name>
<evidence type="ECO:0000313" key="1">
    <source>
        <dbReference type="EMBL" id="EPD69780.1"/>
    </source>
</evidence>
<dbReference type="PATRIC" id="fig|1125779.3.peg.1094"/>
<proteinExistence type="predicted"/>